<feature type="transmembrane region" description="Helical" evidence="1">
    <location>
        <begin position="320"/>
        <end position="339"/>
    </location>
</feature>
<dbReference type="GO" id="GO:0008643">
    <property type="term" value="P:carbohydrate transport"/>
    <property type="evidence" value="ECO:0007669"/>
    <property type="project" value="InterPro"/>
</dbReference>
<dbReference type="GO" id="GO:0005886">
    <property type="term" value="C:plasma membrane"/>
    <property type="evidence" value="ECO:0007669"/>
    <property type="project" value="TreeGrafter"/>
</dbReference>
<dbReference type="Proteomes" id="UP000029033">
    <property type="component" value="Unassembled WGS sequence"/>
</dbReference>
<sequence>MSVATADASTTIEEKPPFKKTEPMAYAMGDIGNGFYFQLVTNYALIYMTDALGINPLWAGWIIFVGKLISAFTDFGTGVWADNAPLREDGRYHWFVRTLRYPLMAVIILTFLPFVSSWPMAARVIYMAVIYILGVACYSATSAPYGSFASVSTPVVKHRDEMAAGRGFGSTAGGIIVTFILPLVMYTTVKDSTGADKKILNGPVLIWVAIIFAILLWVCYQITLKGTVERIRVDKKEKADRVPLLKSLKYMFSNRAMVALMLAALLLIFAQMFAGAVNSYLYKDYFENTGALAILAVQNVPVLIVAPFVPAICDKYGKKLVCGVLLIFTCVVYVVMFFMHITNPYVFVVMSIVAIFGNGVFGLMVWSFITDIIDDIQVKTHTREDGTVYTGYMFARKIGQALSGLLPAVVLAATGYVTATSGEAVRQSVETLNNIYGVATLAPAIGNGLIALILLCFYPLSGEISKKNAAILEERRAKGEM</sequence>
<feature type="transmembrane region" description="Helical" evidence="1">
    <location>
        <begin position="256"/>
        <end position="277"/>
    </location>
</feature>
<feature type="transmembrane region" description="Helical" evidence="1">
    <location>
        <begin position="345"/>
        <end position="369"/>
    </location>
</feature>
<dbReference type="AlphaFoldDB" id="A0A087DEG2"/>
<keyword evidence="1" id="KW-0812">Transmembrane</keyword>
<dbReference type="Pfam" id="PF13347">
    <property type="entry name" value="MFS_2"/>
    <property type="match status" value="1"/>
</dbReference>
<proteinExistence type="predicted"/>
<protein>
    <submittedName>
        <fullName evidence="2">Sodium/sugar (Glycoside-Pentoside-Hexuronide) symporter</fullName>
    </submittedName>
</protein>
<comment type="caution">
    <text evidence="2">The sequence shown here is derived from an EMBL/GenBank/DDBJ whole genome shotgun (WGS) entry which is preliminary data.</text>
</comment>
<feature type="transmembrane region" description="Helical" evidence="1">
    <location>
        <begin position="167"/>
        <end position="187"/>
    </location>
</feature>
<keyword evidence="1" id="KW-1133">Transmembrane helix</keyword>
<organism evidence="2 3">
    <name type="scientific">Bifidobacterium scardovii</name>
    <dbReference type="NCBI Taxonomy" id="158787"/>
    <lineage>
        <taxon>Bacteria</taxon>
        <taxon>Bacillati</taxon>
        <taxon>Actinomycetota</taxon>
        <taxon>Actinomycetes</taxon>
        <taxon>Bifidobacteriales</taxon>
        <taxon>Bifidobacteriaceae</taxon>
        <taxon>Bifidobacterium</taxon>
    </lineage>
</organism>
<dbReference type="eggNOG" id="COG2211">
    <property type="taxonomic scope" value="Bacteria"/>
</dbReference>
<dbReference type="SUPFAM" id="SSF103473">
    <property type="entry name" value="MFS general substrate transporter"/>
    <property type="match status" value="1"/>
</dbReference>
<dbReference type="PANTHER" id="PTHR11328:SF24">
    <property type="entry name" value="MAJOR FACILITATOR SUPERFAMILY (MFS) PROFILE DOMAIN-CONTAINING PROTEIN"/>
    <property type="match status" value="1"/>
</dbReference>
<keyword evidence="3" id="KW-1185">Reference proteome</keyword>
<dbReference type="InterPro" id="IPR036259">
    <property type="entry name" value="MFS_trans_sf"/>
</dbReference>
<dbReference type="GeneID" id="85166671"/>
<feature type="transmembrane region" description="Helical" evidence="1">
    <location>
        <begin position="101"/>
        <end position="118"/>
    </location>
</feature>
<name>A0A087DEG2_9BIFI</name>
<accession>A0A087DEG2</accession>
<dbReference type="RefSeq" id="WP_081892946.1">
    <property type="nucleotide sequence ID" value="NZ_CAUPKV010000013.1"/>
</dbReference>
<feature type="transmembrane region" description="Helical" evidence="1">
    <location>
        <begin position="199"/>
        <end position="220"/>
    </location>
</feature>
<dbReference type="InterPro" id="IPR039672">
    <property type="entry name" value="MFS_2"/>
</dbReference>
<feature type="transmembrane region" description="Helical" evidence="1">
    <location>
        <begin position="401"/>
        <end position="419"/>
    </location>
</feature>
<feature type="transmembrane region" description="Helical" evidence="1">
    <location>
        <begin position="289"/>
        <end position="313"/>
    </location>
</feature>
<evidence type="ECO:0000313" key="2">
    <source>
        <dbReference type="EMBL" id="KFI93912.1"/>
    </source>
</evidence>
<dbReference type="EMBL" id="JGZO01000011">
    <property type="protein sequence ID" value="KFI93912.1"/>
    <property type="molecule type" value="Genomic_DNA"/>
</dbReference>
<feature type="transmembrane region" description="Helical" evidence="1">
    <location>
        <begin position="124"/>
        <end position="146"/>
    </location>
</feature>
<reference evidence="2 3" key="1">
    <citation type="submission" date="2014-03" db="EMBL/GenBank/DDBJ databases">
        <title>Genomics of Bifidobacteria.</title>
        <authorList>
            <person name="Ventura M."/>
            <person name="Milani C."/>
            <person name="Lugli G.A."/>
        </authorList>
    </citation>
    <scope>NUCLEOTIDE SEQUENCE [LARGE SCALE GENOMIC DNA]</scope>
    <source>
        <strain evidence="2 3">LMG 21589</strain>
    </source>
</reference>
<gene>
    <name evidence="2" type="ORF">BSCA_2288</name>
</gene>
<evidence type="ECO:0000256" key="1">
    <source>
        <dbReference type="SAM" id="Phobius"/>
    </source>
</evidence>
<keyword evidence="1" id="KW-0472">Membrane</keyword>
<dbReference type="STRING" id="158787.BSCA_2288"/>
<dbReference type="PANTHER" id="PTHR11328">
    <property type="entry name" value="MAJOR FACILITATOR SUPERFAMILY DOMAIN-CONTAINING PROTEIN"/>
    <property type="match status" value="1"/>
</dbReference>
<dbReference type="GO" id="GO:0015293">
    <property type="term" value="F:symporter activity"/>
    <property type="evidence" value="ECO:0007669"/>
    <property type="project" value="InterPro"/>
</dbReference>
<dbReference type="Gene3D" id="1.20.1250.20">
    <property type="entry name" value="MFS general substrate transporter like domains"/>
    <property type="match status" value="2"/>
</dbReference>
<feature type="transmembrane region" description="Helical" evidence="1">
    <location>
        <begin position="58"/>
        <end position="81"/>
    </location>
</feature>
<evidence type="ECO:0000313" key="3">
    <source>
        <dbReference type="Proteomes" id="UP000029033"/>
    </source>
</evidence>
<feature type="transmembrane region" description="Helical" evidence="1">
    <location>
        <begin position="435"/>
        <end position="458"/>
    </location>
</feature>
<dbReference type="OrthoDB" id="181905at2"/>